<dbReference type="PANTHER" id="PTHR43364:SF4">
    <property type="entry name" value="NAD(P)-LINKED OXIDOREDUCTASE SUPERFAMILY PROTEIN"/>
    <property type="match status" value="1"/>
</dbReference>
<name>A0A969PLS5_9BACI</name>
<dbReference type="Proteomes" id="UP000752012">
    <property type="component" value="Unassembled WGS sequence"/>
</dbReference>
<dbReference type="Pfam" id="PF00248">
    <property type="entry name" value="Aldo_ket_red"/>
    <property type="match status" value="1"/>
</dbReference>
<comment type="caution">
    <text evidence="3">The sequence shown here is derived from an EMBL/GenBank/DDBJ whole genome shotgun (WGS) entry which is preliminary data.</text>
</comment>
<keyword evidence="1" id="KW-0560">Oxidoreductase</keyword>
<dbReference type="Gene3D" id="3.20.20.100">
    <property type="entry name" value="NADP-dependent oxidoreductase domain"/>
    <property type="match status" value="1"/>
</dbReference>
<dbReference type="EMBL" id="JAATHJ010000003">
    <property type="protein sequence ID" value="NJP36536.1"/>
    <property type="molecule type" value="Genomic_DNA"/>
</dbReference>
<dbReference type="InterPro" id="IPR050523">
    <property type="entry name" value="AKR_Detox_Biosynth"/>
</dbReference>
<dbReference type="InterPro" id="IPR036812">
    <property type="entry name" value="NAD(P)_OxRdtase_dom_sf"/>
</dbReference>
<proteinExistence type="predicted"/>
<keyword evidence="4" id="KW-1185">Reference proteome</keyword>
<organism evidence="3 4">
    <name type="scientific">Alkalicoccus luteus</name>
    <dbReference type="NCBI Taxonomy" id="1237094"/>
    <lineage>
        <taxon>Bacteria</taxon>
        <taxon>Bacillati</taxon>
        <taxon>Bacillota</taxon>
        <taxon>Bacilli</taxon>
        <taxon>Bacillales</taxon>
        <taxon>Bacillaceae</taxon>
        <taxon>Alkalicoccus</taxon>
    </lineage>
</organism>
<evidence type="ECO:0000313" key="4">
    <source>
        <dbReference type="Proteomes" id="UP000752012"/>
    </source>
</evidence>
<dbReference type="PROSITE" id="PS51257">
    <property type="entry name" value="PROKAR_LIPOPROTEIN"/>
    <property type="match status" value="1"/>
</dbReference>
<evidence type="ECO:0000256" key="1">
    <source>
        <dbReference type="ARBA" id="ARBA00023002"/>
    </source>
</evidence>
<protein>
    <submittedName>
        <fullName evidence="3">Aldo/keto reductase</fullName>
    </submittedName>
</protein>
<dbReference type="AlphaFoldDB" id="A0A969PLS5"/>
<dbReference type="GO" id="GO:0016491">
    <property type="term" value="F:oxidoreductase activity"/>
    <property type="evidence" value="ECO:0007669"/>
    <property type="project" value="UniProtKB-KW"/>
</dbReference>
<sequence>MNHAYRTLGKEGPQLSPIGIGCWQFSRGANAVGRYWDDVGEEDMQAIVRASLAGGINWFDTAEVYGNGASERALADALDREEASLETVYIADKWWPAGRKASSIEKTIGARRDALNQRPIALYQIHQPFSFSSAGKEMEAMLALKHRGEIGEIGVSNFNEKRMLEAYDTLHAEGVPLASNQIKYSLLDRRAEQNGLFDTCRELGISVIAYSPLEQGLLTGKYHQDPDAIKKKRGPRKWMGRFRSGYLEKTKPLMNLLEATAEHHEATVSQVVLSWMVHYHGDLVFAIPGASSEKHAAEHAGALNVRLSDNEAEQISKASWDVQL</sequence>
<dbReference type="SUPFAM" id="SSF51430">
    <property type="entry name" value="NAD(P)-linked oxidoreductase"/>
    <property type="match status" value="1"/>
</dbReference>
<evidence type="ECO:0000259" key="2">
    <source>
        <dbReference type="Pfam" id="PF00248"/>
    </source>
</evidence>
<gene>
    <name evidence="3" type="ORF">HCN83_02900</name>
</gene>
<accession>A0A969PLS5</accession>
<dbReference type="InterPro" id="IPR023210">
    <property type="entry name" value="NADP_OxRdtase_dom"/>
</dbReference>
<evidence type="ECO:0000313" key="3">
    <source>
        <dbReference type="EMBL" id="NJP36536.1"/>
    </source>
</evidence>
<dbReference type="RefSeq" id="WP_168004828.1">
    <property type="nucleotide sequence ID" value="NZ_JAATHJ010000003.1"/>
</dbReference>
<reference evidence="3 4" key="1">
    <citation type="submission" date="2020-03" db="EMBL/GenBank/DDBJ databases">
        <title>Assessment of the enzymatic potential of alkaline-tolerant lipase obtained from Bacillus luteus H11 (technogenic soil) for the bioremediation of saline soils contaminated with petroleum substances.</title>
        <authorList>
            <person name="Kalwasinska A."/>
        </authorList>
    </citation>
    <scope>NUCLEOTIDE SEQUENCE [LARGE SCALE GENOMIC DNA]</scope>
    <source>
        <strain evidence="3 4">H11</strain>
    </source>
</reference>
<dbReference type="PANTHER" id="PTHR43364">
    <property type="entry name" value="NADH-SPECIFIC METHYLGLYOXAL REDUCTASE-RELATED"/>
    <property type="match status" value="1"/>
</dbReference>
<feature type="domain" description="NADP-dependent oxidoreductase" evidence="2">
    <location>
        <begin position="18"/>
        <end position="318"/>
    </location>
</feature>